<name>A0A6J5UDZ0_PRUAR</name>
<evidence type="ECO:0000313" key="1">
    <source>
        <dbReference type="EMBL" id="CAB4274509.1"/>
    </source>
</evidence>
<evidence type="ECO:0000313" key="2">
    <source>
        <dbReference type="Proteomes" id="UP000507222"/>
    </source>
</evidence>
<proteinExistence type="predicted"/>
<sequence>MENEEAPAYNFGGWCTEKLGGRWRLVYVRVAHRWNVGTVGKKCGCLANVEQIHLQDKSNVEYRKAVRLFAYEIEGALGQSHGVCAHITPHNVNNQRTDCLDLSNSHRDIKELKLGCSSVGRGGQCSVCTWGVRYPEKRSEEWTWKGAVDCRAR</sequence>
<dbReference type="AlphaFoldDB" id="A0A6J5UDZ0"/>
<organism evidence="1 2">
    <name type="scientific">Prunus armeniaca</name>
    <name type="common">Apricot</name>
    <name type="synonym">Armeniaca vulgaris</name>
    <dbReference type="NCBI Taxonomy" id="36596"/>
    <lineage>
        <taxon>Eukaryota</taxon>
        <taxon>Viridiplantae</taxon>
        <taxon>Streptophyta</taxon>
        <taxon>Embryophyta</taxon>
        <taxon>Tracheophyta</taxon>
        <taxon>Spermatophyta</taxon>
        <taxon>Magnoliopsida</taxon>
        <taxon>eudicotyledons</taxon>
        <taxon>Gunneridae</taxon>
        <taxon>Pentapetalae</taxon>
        <taxon>rosids</taxon>
        <taxon>fabids</taxon>
        <taxon>Rosales</taxon>
        <taxon>Rosaceae</taxon>
        <taxon>Amygdaloideae</taxon>
        <taxon>Amygdaleae</taxon>
        <taxon>Prunus</taxon>
    </lineage>
</organism>
<reference evidence="1 2" key="1">
    <citation type="submission" date="2020-05" db="EMBL/GenBank/DDBJ databases">
        <authorList>
            <person name="Campoy J."/>
            <person name="Schneeberger K."/>
            <person name="Spophaly S."/>
        </authorList>
    </citation>
    <scope>NUCLEOTIDE SEQUENCE [LARGE SCALE GENOMIC DNA]</scope>
    <source>
        <strain evidence="1">PruArmRojPasFocal</strain>
    </source>
</reference>
<dbReference type="EMBL" id="CAEKDK010000003">
    <property type="protein sequence ID" value="CAB4274509.1"/>
    <property type="molecule type" value="Genomic_DNA"/>
</dbReference>
<gene>
    <name evidence="1" type="ORF">CURHAP_LOCUS23041</name>
</gene>
<dbReference type="Proteomes" id="UP000507222">
    <property type="component" value="Unassembled WGS sequence"/>
</dbReference>
<accession>A0A6J5UDZ0</accession>
<protein>
    <submittedName>
        <fullName evidence="1">Uncharacterized protein</fullName>
    </submittedName>
</protein>